<name>A0ABP9CYZ7_9BACT</name>
<evidence type="ECO:0000256" key="4">
    <source>
        <dbReference type="SAM" id="SignalP"/>
    </source>
</evidence>
<dbReference type="PANTHER" id="PTHR35089:SF1">
    <property type="entry name" value="CHAPERONE PROTEIN SKP"/>
    <property type="match status" value="1"/>
</dbReference>
<dbReference type="Pfam" id="PF03938">
    <property type="entry name" value="OmpH"/>
    <property type="match status" value="1"/>
</dbReference>
<dbReference type="Proteomes" id="UP001500298">
    <property type="component" value="Unassembled WGS sequence"/>
</dbReference>
<comment type="similarity">
    <text evidence="1">Belongs to the Skp family.</text>
</comment>
<feature type="signal peptide" evidence="4">
    <location>
        <begin position="1"/>
        <end position="22"/>
    </location>
</feature>
<gene>
    <name evidence="5" type="ORF">GCM10023331_01080</name>
</gene>
<evidence type="ECO:0000256" key="1">
    <source>
        <dbReference type="ARBA" id="ARBA00009091"/>
    </source>
</evidence>
<dbReference type="SMART" id="SM00935">
    <property type="entry name" value="OmpH"/>
    <property type="match status" value="1"/>
</dbReference>
<evidence type="ECO:0000313" key="5">
    <source>
        <dbReference type="EMBL" id="GAA4820513.1"/>
    </source>
</evidence>
<proteinExistence type="inferred from homology"/>
<evidence type="ECO:0000256" key="2">
    <source>
        <dbReference type="ARBA" id="ARBA00022729"/>
    </source>
</evidence>
<keyword evidence="2 4" id="KW-0732">Signal</keyword>
<keyword evidence="6" id="KW-1185">Reference proteome</keyword>
<keyword evidence="3" id="KW-0175">Coiled coil</keyword>
<feature type="coiled-coil region" evidence="3">
    <location>
        <begin position="34"/>
        <end position="72"/>
    </location>
</feature>
<evidence type="ECO:0000256" key="3">
    <source>
        <dbReference type="SAM" id="Coils"/>
    </source>
</evidence>
<comment type="caution">
    <text evidence="5">The sequence shown here is derived from an EMBL/GenBank/DDBJ whole genome shotgun (WGS) entry which is preliminary data.</text>
</comment>
<evidence type="ECO:0000313" key="6">
    <source>
        <dbReference type="Proteomes" id="UP001500298"/>
    </source>
</evidence>
<dbReference type="SUPFAM" id="SSF111384">
    <property type="entry name" value="OmpH-like"/>
    <property type="match status" value="1"/>
</dbReference>
<dbReference type="RefSeq" id="WP_345368458.1">
    <property type="nucleotide sequence ID" value="NZ_BAABJX010000003.1"/>
</dbReference>
<dbReference type="EMBL" id="BAABJX010000003">
    <property type="protein sequence ID" value="GAA4820513.1"/>
    <property type="molecule type" value="Genomic_DNA"/>
</dbReference>
<feature type="chain" id="PRO_5047162517" evidence="4">
    <location>
        <begin position="23"/>
        <end position="168"/>
    </location>
</feature>
<accession>A0ABP9CYZ7</accession>
<organism evidence="5 6">
    <name type="scientific">Algivirga pacifica</name>
    <dbReference type="NCBI Taxonomy" id="1162670"/>
    <lineage>
        <taxon>Bacteria</taxon>
        <taxon>Pseudomonadati</taxon>
        <taxon>Bacteroidota</taxon>
        <taxon>Cytophagia</taxon>
        <taxon>Cytophagales</taxon>
        <taxon>Flammeovirgaceae</taxon>
        <taxon>Algivirga</taxon>
    </lineage>
</organism>
<protein>
    <submittedName>
        <fullName evidence="5">OmpH family outer membrane protein</fullName>
    </submittedName>
</protein>
<dbReference type="Gene3D" id="3.30.910.20">
    <property type="entry name" value="Skp domain"/>
    <property type="match status" value="1"/>
</dbReference>
<dbReference type="InterPro" id="IPR005632">
    <property type="entry name" value="Chaperone_Skp"/>
</dbReference>
<dbReference type="PANTHER" id="PTHR35089">
    <property type="entry name" value="CHAPERONE PROTEIN SKP"/>
    <property type="match status" value="1"/>
</dbReference>
<sequence length="168" mass="19306">MKARFFITLIVGLFFFSANAQAQKVFGYVDADSVLQTMSEYKVAEQKLQSFQNQLQEEFKRMENDLKTKIQDYQTYLQKGADVIPAIAQQKEKEIQTLKQQYDNFPVSTQQSISLKQQQLMQPLLKKVQEGIDAVAKEKGYQYVIPKGMLLYSDGKDDITADVIAKMK</sequence>
<reference evidence="6" key="1">
    <citation type="journal article" date="2019" name="Int. J. Syst. Evol. Microbiol.">
        <title>The Global Catalogue of Microorganisms (GCM) 10K type strain sequencing project: providing services to taxonomists for standard genome sequencing and annotation.</title>
        <authorList>
            <consortium name="The Broad Institute Genomics Platform"/>
            <consortium name="The Broad Institute Genome Sequencing Center for Infectious Disease"/>
            <person name="Wu L."/>
            <person name="Ma J."/>
        </authorList>
    </citation>
    <scope>NUCLEOTIDE SEQUENCE [LARGE SCALE GENOMIC DNA]</scope>
    <source>
        <strain evidence="6">JCM 18326</strain>
    </source>
</reference>
<dbReference type="InterPro" id="IPR024930">
    <property type="entry name" value="Skp_dom_sf"/>
</dbReference>